<feature type="compositionally biased region" description="Acidic residues" evidence="1">
    <location>
        <begin position="152"/>
        <end position="178"/>
    </location>
</feature>
<dbReference type="AlphaFoldDB" id="M4BWJ3"/>
<organism evidence="2 3">
    <name type="scientific">Hyaloperonospora arabidopsidis (strain Emoy2)</name>
    <name type="common">Downy mildew agent</name>
    <name type="synonym">Peronospora arabidopsidis</name>
    <dbReference type="NCBI Taxonomy" id="559515"/>
    <lineage>
        <taxon>Eukaryota</taxon>
        <taxon>Sar</taxon>
        <taxon>Stramenopiles</taxon>
        <taxon>Oomycota</taxon>
        <taxon>Peronosporomycetes</taxon>
        <taxon>Peronosporales</taxon>
        <taxon>Peronosporaceae</taxon>
        <taxon>Hyaloperonospora</taxon>
    </lineage>
</organism>
<dbReference type="Proteomes" id="UP000011713">
    <property type="component" value="Unassembled WGS sequence"/>
</dbReference>
<evidence type="ECO:0000313" key="2">
    <source>
        <dbReference type="EnsemblProtists" id="HpaP810894"/>
    </source>
</evidence>
<feature type="region of interest" description="Disordered" evidence="1">
    <location>
        <begin position="150"/>
        <end position="178"/>
    </location>
</feature>
<feature type="compositionally biased region" description="Acidic residues" evidence="1">
    <location>
        <begin position="276"/>
        <end position="291"/>
    </location>
</feature>
<evidence type="ECO:0000313" key="3">
    <source>
        <dbReference type="Proteomes" id="UP000011713"/>
    </source>
</evidence>
<dbReference type="VEuPathDB" id="FungiDB:HpaG810894"/>
<accession>M4BWJ3</accession>
<evidence type="ECO:0000256" key="1">
    <source>
        <dbReference type="SAM" id="MobiDB-lite"/>
    </source>
</evidence>
<dbReference type="EnsemblProtists" id="HpaT810894">
    <property type="protein sequence ID" value="HpaP810894"/>
    <property type="gene ID" value="HpaG810894"/>
</dbReference>
<dbReference type="InParanoid" id="M4BWJ3"/>
<feature type="compositionally biased region" description="Basic residues" evidence="1">
    <location>
        <begin position="380"/>
        <end position="397"/>
    </location>
</feature>
<proteinExistence type="predicted"/>
<reference evidence="2" key="2">
    <citation type="submission" date="2015-06" db="UniProtKB">
        <authorList>
            <consortium name="EnsemblProtists"/>
        </authorList>
    </citation>
    <scope>IDENTIFICATION</scope>
    <source>
        <strain evidence="2">Emoy2</strain>
    </source>
</reference>
<dbReference type="eggNOG" id="ENOG502RD4U">
    <property type="taxonomic scope" value="Eukaryota"/>
</dbReference>
<protein>
    <submittedName>
        <fullName evidence="2">Uncharacterized protein</fullName>
    </submittedName>
</protein>
<feature type="region of interest" description="Disordered" evidence="1">
    <location>
        <begin position="366"/>
        <end position="397"/>
    </location>
</feature>
<feature type="compositionally biased region" description="Basic and acidic residues" evidence="1">
    <location>
        <begin position="55"/>
        <end position="67"/>
    </location>
</feature>
<sequence>MMRQPKPLTRHGHREAKPTSGNKTDGTLHRHHAPRRSSGSMLARKYRNPWPTESDFSRDSSSRNLPRADSESLISAFTAESAAPTTVGACSSATSSKIRRETYLTALDQFLVGKNLCCECHDNIVAEWEDHEQKRSGSRSLQDVFSVFPPFLDDEDEDDEGEDDEEDDEETGRLEDDLEDDMLAAEDIMLGDEELVFKYELERESRQNACGKGGVVSNEYLAALEVGKRQEDELLRLIQKEERYIIIREDHTEFIMDLIRCGEQFSYASTFRSGFDDDDSKDSDNEDDVDDTCPGANTSHLAQEYILEVLAIKFREQVYRRFAAELVTEEANHHVSTLLIDSWKTHIKKHCSTRLRSKPNCFETSLQTSRRVKNLPPPAGRRRTRRRRSAARKRLQHRGCQRRSILEM</sequence>
<dbReference type="EMBL" id="JH598002">
    <property type="status" value="NOT_ANNOTATED_CDS"/>
    <property type="molecule type" value="Genomic_DNA"/>
</dbReference>
<keyword evidence="3" id="KW-1185">Reference proteome</keyword>
<dbReference type="HOGENOM" id="CLU_675198_0_0_1"/>
<name>M4BWJ3_HYAAE</name>
<feature type="region of interest" description="Disordered" evidence="1">
    <location>
        <begin position="1"/>
        <end position="67"/>
    </location>
</feature>
<reference evidence="3" key="1">
    <citation type="journal article" date="2010" name="Science">
        <title>Signatures of adaptation to obligate biotrophy in the Hyaloperonospora arabidopsidis genome.</title>
        <authorList>
            <person name="Baxter L."/>
            <person name="Tripathy S."/>
            <person name="Ishaque N."/>
            <person name="Boot N."/>
            <person name="Cabral A."/>
            <person name="Kemen E."/>
            <person name="Thines M."/>
            <person name="Ah-Fong A."/>
            <person name="Anderson R."/>
            <person name="Badejoko W."/>
            <person name="Bittner-Eddy P."/>
            <person name="Boore J.L."/>
            <person name="Chibucos M.C."/>
            <person name="Coates M."/>
            <person name="Dehal P."/>
            <person name="Delehaunty K."/>
            <person name="Dong S."/>
            <person name="Downton P."/>
            <person name="Dumas B."/>
            <person name="Fabro G."/>
            <person name="Fronick C."/>
            <person name="Fuerstenberg S.I."/>
            <person name="Fulton L."/>
            <person name="Gaulin E."/>
            <person name="Govers F."/>
            <person name="Hughes L."/>
            <person name="Humphray S."/>
            <person name="Jiang R.H."/>
            <person name="Judelson H."/>
            <person name="Kamoun S."/>
            <person name="Kyung K."/>
            <person name="Meijer H."/>
            <person name="Minx P."/>
            <person name="Morris P."/>
            <person name="Nelson J."/>
            <person name="Phuntumart V."/>
            <person name="Qutob D."/>
            <person name="Rehmany A."/>
            <person name="Rougon-Cardoso A."/>
            <person name="Ryden P."/>
            <person name="Torto-Alalibo T."/>
            <person name="Studholme D."/>
            <person name="Wang Y."/>
            <person name="Win J."/>
            <person name="Wood J."/>
            <person name="Clifton S.W."/>
            <person name="Rogers J."/>
            <person name="Van den Ackerveken G."/>
            <person name="Jones J.D."/>
            <person name="McDowell J.M."/>
            <person name="Beynon J."/>
            <person name="Tyler B.M."/>
        </authorList>
    </citation>
    <scope>NUCLEOTIDE SEQUENCE [LARGE SCALE GENOMIC DNA]</scope>
    <source>
        <strain evidence="3">Emoy2</strain>
    </source>
</reference>
<feature type="region of interest" description="Disordered" evidence="1">
    <location>
        <begin position="275"/>
        <end position="296"/>
    </location>
</feature>